<dbReference type="PANTHER" id="PTHR47561:SF1">
    <property type="entry name" value="POLYSACCHARIDE DEACETYLASE FAMILY PROTEIN (AFU_ORTHOLOGUE AFUA_6G05030)"/>
    <property type="match status" value="1"/>
</dbReference>
<dbReference type="KEGG" id="hdi:HDIA_3105"/>
<dbReference type="GO" id="GO:0005975">
    <property type="term" value="P:carbohydrate metabolic process"/>
    <property type="evidence" value="ECO:0007669"/>
    <property type="project" value="InterPro"/>
</dbReference>
<dbReference type="EMBL" id="LT960614">
    <property type="protein sequence ID" value="SON56646.1"/>
    <property type="molecule type" value="Genomic_DNA"/>
</dbReference>
<dbReference type="OrthoDB" id="9787041at2"/>
<dbReference type="PANTHER" id="PTHR47561">
    <property type="entry name" value="POLYSACCHARIDE DEACETYLASE FAMILY PROTEIN (AFU_ORTHOLOGUE AFUA_6G05030)"/>
    <property type="match status" value="1"/>
</dbReference>
<evidence type="ECO:0000313" key="7">
    <source>
        <dbReference type="Proteomes" id="UP000223606"/>
    </source>
</evidence>
<dbReference type="SUPFAM" id="SSF88713">
    <property type="entry name" value="Glycoside hydrolase/deacetylase"/>
    <property type="match status" value="1"/>
</dbReference>
<evidence type="ECO:0000259" key="5">
    <source>
        <dbReference type="Pfam" id="PF01522"/>
    </source>
</evidence>
<proteinExistence type="inferred from homology"/>
<name>A0A2C9D8Q6_9HYPH</name>
<dbReference type="Proteomes" id="UP000223606">
    <property type="component" value="Chromosome 1"/>
</dbReference>
<evidence type="ECO:0000256" key="4">
    <source>
        <dbReference type="ARBA" id="ARBA00032976"/>
    </source>
</evidence>
<feature type="domain" description="NodB homology" evidence="5">
    <location>
        <begin position="78"/>
        <end position="156"/>
    </location>
</feature>
<reference evidence="7" key="1">
    <citation type="submission" date="2017-09" db="EMBL/GenBank/DDBJ databases">
        <title>Genome sequence of Nannocystis excedens DSM 71.</title>
        <authorList>
            <person name="Blom J."/>
        </authorList>
    </citation>
    <scope>NUCLEOTIDE SEQUENCE [LARGE SCALE GENOMIC DNA]</scope>
    <source>
        <strain evidence="7">type strain: E19</strain>
    </source>
</reference>
<comment type="function">
    <text evidence="1">Is involved in generating a small heat-stable compound (Nod), an acylated oligomer of N-acetylglucosamine, that stimulates mitosis in various plant protoplasts.</text>
</comment>
<protein>
    <recommendedName>
        <fullName evidence="3">Chitooligosaccharide deacetylase</fullName>
    </recommendedName>
    <alternativeName>
        <fullName evidence="4">Nodulation protein B</fullName>
    </alternativeName>
</protein>
<dbReference type="InterPro" id="IPR011330">
    <property type="entry name" value="Glyco_hydro/deAcase_b/a-brl"/>
</dbReference>
<evidence type="ECO:0000256" key="3">
    <source>
        <dbReference type="ARBA" id="ARBA00020071"/>
    </source>
</evidence>
<dbReference type="AlphaFoldDB" id="A0A2C9D8Q6"/>
<dbReference type="GO" id="GO:0016810">
    <property type="term" value="F:hydrolase activity, acting on carbon-nitrogen (but not peptide) bonds"/>
    <property type="evidence" value="ECO:0007669"/>
    <property type="project" value="InterPro"/>
</dbReference>
<evidence type="ECO:0000313" key="6">
    <source>
        <dbReference type="EMBL" id="SON56646.1"/>
    </source>
</evidence>
<gene>
    <name evidence="6" type="ORF">HDIA_3105</name>
</gene>
<organism evidence="6 7">
    <name type="scientific">Hartmannibacter diazotrophicus</name>
    <dbReference type="NCBI Taxonomy" id="1482074"/>
    <lineage>
        <taxon>Bacteria</taxon>
        <taxon>Pseudomonadati</taxon>
        <taxon>Pseudomonadota</taxon>
        <taxon>Alphaproteobacteria</taxon>
        <taxon>Hyphomicrobiales</taxon>
        <taxon>Pleomorphomonadaceae</taxon>
        <taxon>Hartmannibacter</taxon>
    </lineage>
</organism>
<comment type="similarity">
    <text evidence="2">Belongs to the polysaccharide deacetylase family.</text>
</comment>
<dbReference type="RefSeq" id="WP_099556996.1">
    <property type="nucleotide sequence ID" value="NZ_LT960614.1"/>
</dbReference>
<keyword evidence="7" id="KW-1185">Reference proteome</keyword>
<dbReference type="InterPro" id="IPR002509">
    <property type="entry name" value="NODB_dom"/>
</dbReference>
<sequence>MTVHSDFRPIETDYARLLSAASHQRSRRLPINGFAYPDGVRIAVNFTLDFDAMLLRRLLEEPAGQRAKGEFGGRVGIWRMLDMFDANDVKTTLFTPGRICELYPDALHRAVAAGHELADHMWEHDVPKDPEREDAHLSRAIAALEAVAGKPITGTRSSHTPSLLRKKGIVYNSFTSALYRPFYELDADGENPMLQLPFHYALDDAMYFSFGWLATPNAAQRIMDVDEVFDIWWAAFEQQYKVGGYVNFLLHPFVSGHALRVDMLERLIRRMQCLPGVWFPTCATLARHIFEHHPLPSVQPTM</sequence>
<dbReference type="Gene3D" id="3.20.20.370">
    <property type="entry name" value="Glycoside hydrolase/deacetylase"/>
    <property type="match status" value="1"/>
</dbReference>
<accession>A0A2C9D8Q6</accession>
<evidence type="ECO:0000256" key="2">
    <source>
        <dbReference type="ARBA" id="ARBA00010973"/>
    </source>
</evidence>
<evidence type="ECO:0000256" key="1">
    <source>
        <dbReference type="ARBA" id="ARBA00003236"/>
    </source>
</evidence>
<dbReference type="Pfam" id="PF01522">
    <property type="entry name" value="Polysacc_deac_1"/>
    <property type="match status" value="1"/>
</dbReference>